<evidence type="ECO:0000256" key="2">
    <source>
        <dbReference type="ARBA" id="ARBA00022692"/>
    </source>
</evidence>
<dbReference type="AlphaFoldDB" id="A0A0G2GMR3"/>
<dbReference type="InterPro" id="IPR051617">
    <property type="entry name" value="UNC-93-like_regulator"/>
</dbReference>
<dbReference type="OrthoDB" id="196103at2759"/>
<keyword evidence="3 6" id="KW-1133">Transmembrane helix</keyword>
<dbReference type="EMBL" id="LCWF01000130">
    <property type="protein sequence ID" value="KKY18155.1"/>
    <property type="molecule type" value="Genomic_DNA"/>
</dbReference>
<evidence type="ECO:0000256" key="5">
    <source>
        <dbReference type="SAM" id="MobiDB-lite"/>
    </source>
</evidence>
<feature type="transmembrane region" description="Helical" evidence="6">
    <location>
        <begin position="121"/>
        <end position="140"/>
    </location>
</feature>
<evidence type="ECO:0000313" key="7">
    <source>
        <dbReference type="EMBL" id="KKY18155.1"/>
    </source>
</evidence>
<organism evidence="7 8">
    <name type="scientific">Phaeomoniella chlamydospora</name>
    <name type="common">Phaeoacremonium chlamydosporum</name>
    <dbReference type="NCBI Taxonomy" id="158046"/>
    <lineage>
        <taxon>Eukaryota</taxon>
        <taxon>Fungi</taxon>
        <taxon>Dikarya</taxon>
        <taxon>Ascomycota</taxon>
        <taxon>Pezizomycotina</taxon>
        <taxon>Eurotiomycetes</taxon>
        <taxon>Chaetothyriomycetidae</taxon>
        <taxon>Phaeomoniellales</taxon>
        <taxon>Phaeomoniellaceae</taxon>
        <taxon>Phaeomoniella</taxon>
    </lineage>
</organism>
<feature type="transmembrane region" description="Helical" evidence="6">
    <location>
        <begin position="342"/>
        <end position="360"/>
    </location>
</feature>
<feature type="transmembrane region" description="Helical" evidence="6">
    <location>
        <begin position="311"/>
        <end position="330"/>
    </location>
</feature>
<gene>
    <name evidence="7" type="ORF">UCRPC4_g05105</name>
</gene>
<feature type="transmembrane region" description="Helical" evidence="6">
    <location>
        <begin position="49"/>
        <end position="75"/>
    </location>
</feature>
<dbReference type="CDD" id="cd06178">
    <property type="entry name" value="MFS_unc93-like"/>
    <property type="match status" value="1"/>
</dbReference>
<dbReference type="GO" id="GO:0016020">
    <property type="term" value="C:membrane"/>
    <property type="evidence" value="ECO:0007669"/>
    <property type="project" value="UniProtKB-SubCell"/>
</dbReference>
<evidence type="ECO:0000313" key="8">
    <source>
        <dbReference type="Proteomes" id="UP000053317"/>
    </source>
</evidence>
<comment type="subcellular location">
    <subcellularLocation>
        <location evidence="1">Membrane</location>
        <topology evidence="1">Multi-pass membrane protein</topology>
    </subcellularLocation>
</comment>
<feature type="region of interest" description="Disordered" evidence="5">
    <location>
        <begin position="1"/>
        <end position="28"/>
    </location>
</feature>
<reference evidence="7 8" key="2">
    <citation type="submission" date="2015-05" db="EMBL/GenBank/DDBJ databases">
        <authorList>
            <person name="Morales-Cruz A."/>
            <person name="Amrine K.C."/>
            <person name="Cantu D."/>
        </authorList>
    </citation>
    <scope>NUCLEOTIDE SEQUENCE [LARGE SCALE GENOMIC DNA]</scope>
    <source>
        <strain evidence="7">UCRPC4</strain>
    </source>
</reference>
<keyword evidence="8" id="KW-1185">Reference proteome</keyword>
<dbReference type="Pfam" id="PF07690">
    <property type="entry name" value="MFS_1"/>
    <property type="match status" value="1"/>
</dbReference>
<dbReference type="GO" id="GO:0022857">
    <property type="term" value="F:transmembrane transporter activity"/>
    <property type="evidence" value="ECO:0007669"/>
    <property type="project" value="InterPro"/>
</dbReference>
<feature type="transmembrane region" description="Helical" evidence="6">
    <location>
        <begin position="95"/>
        <end position="114"/>
    </location>
</feature>
<protein>
    <recommendedName>
        <fullName evidence="9">Duf895 domain membrane protein</fullName>
    </recommendedName>
</protein>
<evidence type="ECO:0000256" key="1">
    <source>
        <dbReference type="ARBA" id="ARBA00004141"/>
    </source>
</evidence>
<dbReference type="SUPFAM" id="SSF103473">
    <property type="entry name" value="MFS general substrate transporter"/>
    <property type="match status" value="1"/>
</dbReference>
<keyword evidence="2 6" id="KW-0812">Transmembrane</keyword>
<evidence type="ECO:0000256" key="4">
    <source>
        <dbReference type="ARBA" id="ARBA00023136"/>
    </source>
</evidence>
<comment type="caution">
    <text evidence="7">The sequence shown here is derived from an EMBL/GenBank/DDBJ whole genome shotgun (WGS) entry which is preliminary data.</text>
</comment>
<dbReference type="InterPro" id="IPR036259">
    <property type="entry name" value="MFS_trans_sf"/>
</dbReference>
<accession>A0A0G2GMR3</accession>
<evidence type="ECO:0000256" key="3">
    <source>
        <dbReference type="ARBA" id="ARBA00022989"/>
    </source>
</evidence>
<dbReference type="Gene3D" id="1.20.1250.20">
    <property type="entry name" value="MFS general substrate transporter like domains"/>
    <property type="match status" value="2"/>
</dbReference>
<feature type="transmembrane region" description="Helical" evidence="6">
    <location>
        <begin position="452"/>
        <end position="471"/>
    </location>
</feature>
<feature type="transmembrane region" description="Helical" evidence="6">
    <location>
        <begin position="219"/>
        <end position="237"/>
    </location>
</feature>
<feature type="transmembrane region" description="Helical" evidence="6">
    <location>
        <begin position="146"/>
        <end position="165"/>
    </location>
</feature>
<name>A0A0G2GMR3_PHACM</name>
<proteinExistence type="predicted"/>
<feature type="transmembrane region" description="Helical" evidence="6">
    <location>
        <begin position="273"/>
        <end position="291"/>
    </location>
</feature>
<reference evidence="7 8" key="1">
    <citation type="submission" date="2015-05" db="EMBL/GenBank/DDBJ databases">
        <title>Distinctive expansion of gene families associated with plant cell wall degradation and secondary metabolism in the genomes of grapevine trunk pathogens.</title>
        <authorList>
            <person name="Lawrence D.P."/>
            <person name="Travadon R."/>
            <person name="Rolshausen P.E."/>
            <person name="Baumgartner K."/>
        </authorList>
    </citation>
    <scope>NUCLEOTIDE SEQUENCE [LARGE SCALE GENOMIC DNA]</scope>
    <source>
        <strain evidence="7">UCRPC4</strain>
    </source>
</reference>
<dbReference type="InterPro" id="IPR011701">
    <property type="entry name" value="MFS"/>
</dbReference>
<dbReference type="PANTHER" id="PTHR23294">
    <property type="entry name" value="ET TRANSLATION PRODUCT-RELATED"/>
    <property type="match status" value="1"/>
</dbReference>
<feature type="transmembrane region" description="Helical" evidence="6">
    <location>
        <begin position="388"/>
        <end position="408"/>
    </location>
</feature>
<dbReference type="PANTHER" id="PTHR23294:SF54">
    <property type="entry name" value="DUF895 DOMAIN MEMBRANE PROTEIN (AFU_ORTHOLOGUE AFUA_8G04110)"/>
    <property type="match status" value="1"/>
</dbReference>
<keyword evidence="4 6" id="KW-0472">Membrane</keyword>
<feature type="transmembrane region" description="Helical" evidence="6">
    <location>
        <begin position="186"/>
        <end position="204"/>
    </location>
</feature>
<dbReference type="Proteomes" id="UP000053317">
    <property type="component" value="Unassembled WGS sequence"/>
</dbReference>
<evidence type="ECO:0008006" key="9">
    <source>
        <dbReference type="Google" id="ProtNLM"/>
    </source>
</evidence>
<sequence length="502" mass="55295">MAETINEKTSAPEIGSATPSHDGAKEEGVITTGKRGAPWMYKTFKVGSWTFPGFATPNVQVILVSVVCFMCPGMYNAVTGLGAAGQVKTKDVDNATVALYATFAGVGFFAGSIANRIGLRLTLSFGGFGYFLYLCSILSYNHNQNVGFLIFAGAVLGLCAGLLWTAQGAVMMSYPYEKDKGRAIGWFWMIFNMGAVLGSLIPLGENLHKTAGAVSDGTYIAFIILMAFGFLLAWTLVDPEKVVRSDGSHVILMKNPTWKSEILALLETFKTDTYILLLFPMFFASNWFYTYQFNGINAAYFNTRTRALNGVLYYLMQIVGAWIFGIGLDLKVAGRRTKARVVLVVLFVLTMVIWGGGYAFEKTYTRASVSADDFKTKDFNDSGYIGPMFLYMFYGFFDAAWQTTVYWLMGAMTNNSRKLANFTGFYKGIQSAGAAIVWRLDAMAIPYLDEYASSWALCAAGLIFAAPVVWYKVRDTIPIEEDLKFSDETIEEVAPIAPEIKS</sequence>
<evidence type="ECO:0000256" key="6">
    <source>
        <dbReference type="SAM" id="Phobius"/>
    </source>
</evidence>